<comment type="subcellular location">
    <subcellularLocation>
        <location evidence="1">Membrane</location>
    </subcellularLocation>
</comment>
<sequence>MVCFLGADEALITVNSTINGSATLPSGSPYTSPSKVQWSIDNKVIAYYEKPDYLEIVDRFQLNKGNGFLEVKQLQMADTGIYTVEVSHDKDKKTAKVKLMIYEKANTPKLELLSNISGPGFCNLSVRCTTLNGLWVVSLCELTRANRVCRVTARNDSTNSALLLVTATKDAINCSSSNPASTSSAPLLPVTRVCQALVPGEE</sequence>
<dbReference type="GO" id="GO:0016020">
    <property type="term" value="C:membrane"/>
    <property type="evidence" value="ECO:0007669"/>
    <property type="project" value="UniProtKB-SubCell"/>
</dbReference>
<dbReference type="InterPro" id="IPR015631">
    <property type="entry name" value="CD2/SLAM_rcpt"/>
</dbReference>
<dbReference type="PANTHER" id="PTHR12080">
    <property type="entry name" value="SIGNALING LYMPHOCYTIC ACTIVATION MOLECULE"/>
    <property type="match status" value="1"/>
</dbReference>
<organism evidence="6 7">
    <name type="scientific">Synaphobranchus kaupii</name>
    <name type="common">Kaup's arrowtooth eel</name>
    <dbReference type="NCBI Taxonomy" id="118154"/>
    <lineage>
        <taxon>Eukaryota</taxon>
        <taxon>Metazoa</taxon>
        <taxon>Chordata</taxon>
        <taxon>Craniata</taxon>
        <taxon>Vertebrata</taxon>
        <taxon>Euteleostomi</taxon>
        <taxon>Actinopterygii</taxon>
        <taxon>Neopterygii</taxon>
        <taxon>Teleostei</taxon>
        <taxon>Anguilliformes</taxon>
        <taxon>Synaphobranchidae</taxon>
        <taxon>Synaphobranchus</taxon>
    </lineage>
</organism>
<dbReference type="Pfam" id="PF07686">
    <property type="entry name" value="V-set"/>
    <property type="match status" value="1"/>
</dbReference>
<name>A0A9Q1G8I1_SYNKA</name>
<dbReference type="InterPro" id="IPR013783">
    <property type="entry name" value="Ig-like_fold"/>
</dbReference>
<dbReference type="Proteomes" id="UP001152622">
    <property type="component" value="Chromosome 2"/>
</dbReference>
<evidence type="ECO:0000313" key="6">
    <source>
        <dbReference type="EMBL" id="KAJ8377186.1"/>
    </source>
</evidence>
<gene>
    <name evidence="6" type="ORF">SKAU_G00077660</name>
</gene>
<dbReference type="OrthoDB" id="8958824at2759"/>
<keyword evidence="7" id="KW-1185">Reference proteome</keyword>
<reference evidence="6" key="1">
    <citation type="journal article" date="2023" name="Science">
        <title>Genome structures resolve the early diversification of teleost fishes.</title>
        <authorList>
            <person name="Parey E."/>
            <person name="Louis A."/>
            <person name="Montfort J."/>
            <person name="Bouchez O."/>
            <person name="Roques C."/>
            <person name="Iampietro C."/>
            <person name="Lluch J."/>
            <person name="Castinel A."/>
            <person name="Donnadieu C."/>
            <person name="Desvignes T."/>
            <person name="Floi Bucao C."/>
            <person name="Jouanno E."/>
            <person name="Wen M."/>
            <person name="Mejri S."/>
            <person name="Dirks R."/>
            <person name="Jansen H."/>
            <person name="Henkel C."/>
            <person name="Chen W.J."/>
            <person name="Zahm M."/>
            <person name="Cabau C."/>
            <person name="Klopp C."/>
            <person name="Thompson A.W."/>
            <person name="Robinson-Rechavi M."/>
            <person name="Braasch I."/>
            <person name="Lecointre G."/>
            <person name="Bobe J."/>
            <person name="Postlethwait J.H."/>
            <person name="Berthelot C."/>
            <person name="Roest Crollius H."/>
            <person name="Guiguen Y."/>
        </authorList>
    </citation>
    <scope>NUCLEOTIDE SEQUENCE</scope>
    <source>
        <strain evidence="6">WJC10195</strain>
    </source>
</reference>
<dbReference type="GO" id="GO:0005911">
    <property type="term" value="C:cell-cell junction"/>
    <property type="evidence" value="ECO:0007669"/>
    <property type="project" value="TreeGrafter"/>
</dbReference>
<accession>A0A9Q1G8I1</accession>
<keyword evidence="2" id="KW-0732">Signal</keyword>
<evidence type="ECO:0000256" key="4">
    <source>
        <dbReference type="ARBA" id="ARBA00023180"/>
    </source>
</evidence>
<feature type="domain" description="Immunoglobulin V-set" evidence="5">
    <location>
        <begin position="32"/>
        <end position="99"/>
    </location>
</feature>
<dbReference type="Gene3D" id="2.60.40.10">
    <property type="entry name" value="Immunoglobulins"/>
    <property type="match status" value="1"/>
</dbReference>
<evidence type="ECO:0000256" key="1">
    <source>
        <dbReference type="ARBA" id="ARBA00004370"/>
    </source>
</evidence>
<proteinExistence type="predicted"/>
<evidence type="ECO:0000259" key="5">
    <source>
        <dbReference type="Pfam" id="PF07686"/>
    </source>
</evidence>
<keyword evidence="4" id="KW-0325">Glycoprotein</keyword>
<dbReference type="PANTHER" id="PTHR12080:SF59">
    <property type="entry name" value="HEPATIC AND GLIAL CELL ADHESION MOLECULE"/>
    <property type="match status" value="1"/>
</dbReference>
<evidence type="ECO:0000256" key="3">
    <source>
        <dbReference type="ARBA" id="ARBA00023136"/>
    </source>
</evidence>
<dbReference type="InterPro" id="IPR013106">
    <property type="entry name" value="Ig_V-set"/>
</dbReference>
<comment type="caution">
    <text evidence="6">The sequence shown here is derived from an EMBL/GenBank/DDBJ whole genome shotgun (WGS) entry which is preliminary data.</text>
</comment>
<protein>
    <recommendedName>
        <fullName evidence="5">Immunoglobulin V-set domain-containing protein</fullName>
    </recommendedName>
</protein>
<evidence type="ECO:0000256" key="2">
    <source>
        <dbReference type="ARBA" id="ARBA00022729"/>
    </source>
</evidence>
<dbReference type="SUPFAM" id="SSF48726">
    <property type="entry name" value="Immunoglobulin"/>
    <property type="match status" value="1"/>
</dbReference>
<keyword evidence="3" id="KW-0472">Membrane</keyword>
<evidence type="ECO:0000313" key="7">
    <source>
        <dbReference type="Proteomes" id="UP001152622"/>
    </source>
</evidence>
<dbReference type="InterPro" id="IPR036179">
    <property type="entry name" value="Ig-like_dom_sf"/>
</dbReference>
<dbReference type="EMBL" id="JAINUF010000002">
    <property type="protein sequence ID" value="KAJ8377186.1"/>
    <property type="molecule type" value="Genomic_DNA"/>
</dbReference>
<dbReference type="AlphaFoldDB" id="A0A9Q1G8I1"/>